<name>A0ABZ0VN69_9HYPH</name>
<proteinExistence type="predicted"/>
<organism evidence="1 2">
    <name type="scientific">Mesorhizobium huakuii</name>
    <dbReference type="NCBI Taxonomy" id="28104"/>
    <lineage>
        <taxon>Bacteria</taxon>
        <taxon>Pseudomonadati</taxon>
        <taxon>Pseudomonadota</taxon>
        <taxon>Alphaproteobacteria</taxon>
        <taxon>Hyphomicrobiales</taxon>
        <taxon>Phyllobacteriaceae</taxon>
        <taxon>Mesorhizobium</taxon>
    </lineage>
</organism>
<accession>A0ABZ0VN69</accession>
<evidence type="ECO:0000313" key="1">
    <source>
        <dbReference type="EMBL" id="WQB97885.1"/>
    </source>
</evidence>
<evidence type="ECO:0000313" key="2">
    <source>
        <dbReference type="Proteomes" id="UP001322481"/>
    </source>
</evidence>
<reference evidence="1 2" key="1">
    <citation type="submission" date="2023-11" db="EMBL/GenBank/DDBJ databases">
        <authorList>
            <person name="Panchal A.K."/>
            <person name="Meaney J.S."/>
            <person name="Karas B.J."/>
            <person name="diCenzo G.C."/>
        </authorList>
    </citation>
    <scope>NUCLEOTIDE SEQUENCE [LARGE SCALE GENOMIC DNA]</scope>
    <source>
        <strain evidence="1 2">NZP2235</strain>
    </source>
</reference>
<keyword evidence="2" id="KW-1185">Reference proteome</keyword>
<gene>
    <name evidence="1" type="ORF">U0R22_002024</name>
</gene>
<dbReference type="Proteomes" id="UP001322481">
    <property type="component" value="Chromosome"/>
</dbReference>
<dbReference type="EMBL" id="CP139858">
    <property type="protein sequence ID" value="WQB97885.1"/>
    <property type="molecule type" value="Genomic_DNA"/>
</dbReference>
<sequence length="43" mass="4613">MPFDIPKGNVTDKLCQVAGQIVPDDVAVPASDTNELPDFVREA</sequence>
<dbReference type="RefSeq" id="WP_284270291.1">
    <property type="nucleotide sequence ID" value="NZ_BSNY01000012.1"/>
</dbReference>
<protein>
    <submittedName>
        <fullName evidence="1">Uncharacterized protein</fullName>
    </submittedName>
</protein>